<evidence type="ECO:0000256" key="2">
    <source>
        <dbReference type="ARBA" id="ARBA00012668"/>
    </source>
</evidence>
<feature type="transmembrane region" description="Helical" evidence="11">
    <location>
        <begin position="42"/>
        <end position="63"/>
    </location>
</feature>
<evidence type="ECO:0000256" key="6">
    <source>
        <dbReference type="ARBA" id="ARBA00022989"/>
    </source>
</evidence>
<evidence type="ECO:0000256" key="10">
    <source>
        <dbReference type="SAM" id="MobiDB-lite"/>
    </source>
</evidence>
<dbReference type="Pfam" id="PF01794">
    <property type="entry name" value="Ferric_reduct"/>
    <property type="match status" value="1"/>
</dbReference>
<dbReference type="InterPro" id="IPR039261">
    <property type="entry name" value="FNR_nucleotide-bd"/>
</dbReference>
<evidence type="ECO:0000256" key="11">
    <source>
        <dbReference type="SAM" id="Phobius"/>
    </source>
</evidence>
<dbReference type="GO" id="GO:0052851">
    <property type="term" value="F:ferric-chelate reductase (NADPH) activity"/>
    <property type="evidence" value="ECO:0007669"/>
    <property type="project" value="UniProtKB-EC"/>
</dbReference>
<dbReference type="AlphaFoldDB" id="A0A9P6NGS3"/>
<dbReference type="OrthoDB" id="17725at2759"/>
<dbReference type="InterPro" id="IPR017927">
    <property type="entry name" value="FAD-bd_FR_type"/>
</dbReference>
<feature type="transmembrane region" description="Helical" evidence="11">
    <location>
        <begin position="223"/>
        <end position="240"/>
    </location>
</feature>
<dbReference type="SFLD" id="SFLDG01168">
    <property type="entry name" value="Ferric_reductase_subgroup_(FRE"/>
    <property type="match status" value="1"/>
</dbReference>
<evidence type="ECO:0000256" key="7">
    <source>
        <dbReference type="ARBA" id="ARBA00023065"/>
    </source>
</evidence>
<dbReference type="GO" id="GO:0006879">
    <property type="term" value="P:intracellular iron ion homeostasis"/>
    <property type="evidence" value="ECO:0007669"/>
    <property type="project" value="TreeGrafter"/>
</dbReference>
<dbReference type="CDD" id="cd06186">
    <property type="entry name" value="NOX_Duox_like_FAD_NADP"/>
    <property type="match status" value="1"/>
</dbReference>
<dbReference type="Gene3D" id="3.40.50.80">
    <property type="entry name" value="Nucleotide-binding domain of ferredoxin-NADP reductase (FNR) module"/>
    <property type="match status" value="1"/>
</dbReference>
<proteinExistence type="predicted"/>
<keyword evidence="4" id="KW-1003">Cell membrane</keyword>
<name>A0A9P6NGS3_9BASI</name>
<sequence length="565" mass="63184">MDHNTMSAAGTGMYGGSSDPPTSNEKALCQAVNDPWGASAYYGWWTTYFILAGFVAITICNAIKRLNSFNRFVDIQSVISFSPRISAFFRLLSYRQSGWLYGILPAAGPTFLLVAFLVFSTALCFGRRPYHRPPAFGSPPLALRSEWVATAMIPWLYAFATRRNFVAYLSGVSLQRLMILHKYAPWICLYMSIIHTWSMIIQANRKEPWSYTWATDKFYRNGFIPLVAIFWLCFMSLGPIRSHFYEFFYIFHIIASLIFLIGMYIHSAKLLVSWDFPILINHGWILKSLPRASIEIKPGDTLAICISVPPTLQWYPGSHVYLRFLSVRPWETHPFTIASVPHHHMEKKAHMSKNAGTPNNGLISAEKAPGTVGRFNEMLFIVKPQSGLTARLLQLAQDVGSGPLRLACVLDGPYSGFVELVRACDALVMIAGGSGMTALMPLVLNAQGRQKVEMHWAVKDAAVASAWFDRSWMDSLDVQIYQTDTTSSTEKALTEGFIAAPAIAVMDKEGNIVNEEANIPETSDMCGPRQMLLEVRNTVASAQKRLLIGNTLCTELELYEESFSS</sequence>
<dbReference type="PROSITE" id="PS51384">
    <property type="entry name" value="FAD_FR"/>
    <property type="match status" value="1"/>
</dbReference>
<evidence type="ECO:0000256" key="3">
    <source>
        <dbReference type="ARBA" id="ARBA00022448"/>
    </source>
</evidence>
<dbReference type="GO" id="GO:0005886">
    <property type="term" value="C:plasma membrane"/>
    <property type="evidence" value="ECO:0007669"/>
    <property type="project" value="UniProtKB-SubCell"/>
</dbReference>
<comment type="caution">
    <text evidence="13">The sequence shown here is derived from an EMBL/GenBank/DDBJ whole genome shotgun (WGS) entry which is preliminary data.</text>
</comment>
<feature type="transmembrane region" description="Helical" evidence="11">
    <location>
        <begin position="99"/>
        <end position="125"/>
    </location>
</feature>
<dbReference type="InterPro" id="IPR013130">
    <property type="entry name" value="Fe3_Rdtase_TM_dom"/>
</dbReference>
<evidence type="ECO:0000256" key="8">
    <source>
        <dbReference type="ARBA" id="ARBA00023136"/>
    </source>
</evidence>
<accession>A0A9P6NGS3</accession>
<protein>
    <recommendedName>
        <fullName evidence="2">ferric-chelate reductase (NADPH)</fullName>
        <ecNumber evidence="2">1.16.1.9</ecNumber>
    </recommendedName>
</protein>
<dbReference type="EC" id="1.16.1.9" evidence="2"/>
<dbReference type="EMBL" id="MU167322">
    <property type="protein sequence ID" value="KAG0143311.1"/>
    <property type="molecule type" value="Genomic_DNA"/>
</dbReference>
<feature type="transmembrane region" description="Helical" evidence="11">
    <location>
        <begin position="183"/>
        <end position="203"/>
    </location>
</feature>
<evidence type="ECO:0000256" key="1">
    <source>
        <dbReference type="ARBA" id="ARBA00004651"/>
    </source>
</evidence>
<feature type="transmembrane region" description="Helical" evidence="11">
    <location>
        <begin position="247"/>
        <end position="265"/>
    </location>
</feature>
<dbReference type="InterPro" id="IPR051410">
    <property type="entry name" value="Ferric/Cupric_Reductase"/>
</dbReference>
<evidence type="ECO:0000256" key="5">
    <source>
        <dbReference type="ARBA" id="ARBA00022692"/>
    </source>
</evidence>
<comment type="catalytic activity">
    <reaction evidence="9">
        <text>2 a Fe(II)-siderophore + NADP(+) + H(+) = 2 a Fe(III)-siderophore + NADPH</text>
        <dbReference type="Rhea" id="RHEA:28795"/>
        <dbReference type="Rhea" id="RHEA-COMP:11342"/>
        <dbReference type="Rhea" id="RHEA-COMP:11344"/>
        <dbReference type="ChEBI" id="CHEBI:15378"/>
        <dbReference type="ChEBI" id="CHEBI:29033"/>
        <dbReference type="ChEBI" id="CHEBI:29034"/>
        <dbReference type="ChEBI" id="CHEBI:57783"/>
        <dbReference type="ChEBI" id="CHEBI:58349"/>
        <dbReference type="EC" id="1.16.1.9"/>
    </reaction>
</comment>
<dbReference type="GO" id="GO:0006826">
    <property type="term" value="P:iron ion transport"/>
    <property type="evidence" value="ECO:0007669"/>
    <property type="project" value="UniProtKB-ARBA"/>
</dbReference>
<dbReference type="InterPro" id="IPR013112">
    <property type="entry name" value="FAD-bd_8"/>
</dbReference>
<dbReference type="SUPFAM" id="SSF63380">
    <property type="entry name" value="Riboflavin synthase domain-like"/>
    <property type="match status" value="1"/>
</dbReference>
<evidence type="ECO:0000313" key="14">
    <source>
        <dbReference type="Proteomes" id="UP000886653"/>
    </source>
</evidence>
<reference evidence="13" key="1">
    <citation type="submission" date="2013-11" db="EMBL/GenBank/DDBJ databases">
        <title>Genome sequence of the fusiform rust pathogen reveals effectors for host alternation and coevolution with pine.</title>
        <authorList>
            <consortium name="DOE Joint Genome Institute"/>
            <person name="Smith K."/>
            <person name="Pendleton A."/>
            <person name="Kubisiak T."/>
            <person name="Anderson C."/>
            <person name="Salamov A."/>
            <person name="Aerts A."/>
            <person name="Riley R."/>
            <person name="Clum A."/>
            <person name="Lindquist E."/>
            <person name="Ence D."/>
            <person name="Campbell M."/>
            <person name="Kronenberg Z."/>
            <person name="Feau N."/>
            <person name="Dhillon B."/>
            <person name="Hamelin R."/>
            <person name="Burleigh J."/>
            <person name="Smith J."/>
            <person name="Yandell M."/>
            <person name="Nelson C."/>
            <person name="Grigoriev I."/>
            <person name="Davis J."/>
        </authorList>
    </citation>
    <scope>NUCLEOTIDE SEQUENCE</scope>
    <source>
        <strain evidence="13">G11</strain>
    </source>
</reference>
<keyword evidence="3" id="KW-0813">Transport</keyword>
<dbReference type="PANTHER" id="PTHR32361">
    <property type="entry name" value="FERRIC/CUPRIC REDUCTASE TRANSMEMBRANE COMPONENT"/>
    <property type="match status" value="1"/>
</dbReference>
<gene>
    <name evidence="13" type="ORF">CROQUDRAFT_673009</name>
</gene>
<comment type="subcellular location">
    <subcellularLocation>
        <location evidence="1">Cell membrane</location>
        <topology evidence="1">Multi-pass membrane protein</topology>
    </subcellularLocation>
</comment>
<keyword evidence="6 11" id="KW-1133">Transmembrane helix</keyword>
<dbReference type="GO" id="GO:0015677">
    <property type="term" value="P:copper ion import"/>
    <property type="evidence" value="ECO:0007669"/>
    <property type="project" value="TreeGrafter"/>
</dbReference>
<keyword evidence="7" id="KW-0406">Ion transport</keyword>
<dbReference type="SFLD" id="SFLDS00052">
    <property type="entry name" value="Ferric_Reductase_Domain"/>
    <property type="match status" value="1"/>
</dbReference>
<evidence type="ECO:0000313" key="13">
    <source>
        <dbReference type="EMBL" id="KAG0143311.1"/>
    </source>
</evidence>
<dbReference type="PANTHER" id="PTHR32361:SF23">
    <property type="entry name" value="FERRIC-CHELATE REDUCTASE"/>
    <property type="match status" value="1"/>
</dbReference>
<dbReference type="SUPFAM" id="SSF52343">
    <property type="entry name" value="Ferredoxin reductase-like, C-terminal NADP-linked domain"/>
    <property type="match status" value="1"/>
</dbReference>
<feature type="domain" description="FAD-binding FR-type" evidence="12">
    <location>
        <begin position="271"/>
        <end position="420"/>
    </location>
</feature>
<evidence type="ECO:0000259" key="12">
    <source>
        <dbReference type="PROSITE" id="PS51384"/>
    </source>
</evidence>
<dbReference type="Pfam" id="PF08022">
    <property type="entry name" value="FAD_binding_8"/>
    <property type="match status" value="1"/>
</dbReference>
<evidence type="ECO:0000256" key="4">
    <source>
        <dbReference type="ARBA" id="ARBA00022475"/>
    </source>
</evidence>
<keyword evidence="14" id="KW-1185">Reference proteome</keyword>
<keyword evidence="8 11" id="KW-0472">Membrane</keyword>
<keyword evidence="5 11" id="KW-0812">Transmembrane</keyword>
<organism evidence="13 14">
    <name type="scientific">Cronartium quercuum f. sp. fusiforme G11</name>
    <dbReference type="NCBI Taxonomy" id="708437"/>
    <lineage>
        <taxon>Eukaryota</taxon>
        <taxon>Fungi</taxon>
        <taxon>Dikarya</taxon>
        <taxon>Basidiomycota</taxon>
        <taxon>Pucciniomycotina</taxon>
        <taxon>Pucciniomycetes</taxon>
        <taxon>Pucciniales</taxon>
        <taxon>Coleosporiaceae</taxon>
        <taxon>Cronartium</taxon>
    </lineage>
</organism>
<dbReference type="InterPro" id="IPR017938">
    <property type="entry name" value="Riboflavin_synthase-like_b-brl"/>
</dbReference>
<feature type="region of interest" description="Disordered" evidence="10">
    <location>
        <begin position="1"/>
        <end position="21"/>
    </location>
</feature>
<dbReference type="Proteomes" id="UP000886653">
    <property type="component" value="Unassembled WGS sequence"/>
</dbReference>
<evidence type="ECO:0000256" key="9">
    <source>
        <dbReference type="ARBA" id="ARBA00048483"/>
    </source>
</evidence>